<dbReference type="Proteomes" id="UP000185841">
    <property type="component" value="Unassembled WGS sequence"/>
</dbReference>
<name>A0A1N6N5M8_AQUAC</name>
<evidence type="ECO:0008006" key="3">
    <source>
        <dbReference type="Google" id="ProtNLM"/>
    </source>
</evidence>
<dbReference type="PANTHER" id="PTHR46656:SF3">
    <property type="entry name" value="PUTATIVE-RELATED"/>
    <property type="match status" value="1"/>
</dbReference>
<organism evidence="1 2">
    <name type="scientific">Aquipseudomonas alcaligenes</name>
    <name type="common">Pseudomonas alcaligenes</name>
    <dbReference type="NCBI Taxonomy" id="43263"/>
    <lineage>
        <taxon>Bacteria</taxon>
        <taxon>Pseudomonadati</taxon>
        <taxon>Pseudomonadota</taxon>
        <taxon>Gammaproteobacteria</taxon>
        <taxon>Pseudomonadales</taxon>
        <taxon>Pseudomonadaceae</taxon>
        <taxon>Aquipseudomonas</taxon>
    </lineage>
</organism>
<evidence type="ECO:0000313" key="1">
    <source>
        <dbReference type="EMBL" id="SIP87372.1"/>
    </source>
</evidence>
<protein>
    <recommendedName>
        <fullName evidence="3">Glycosyltransferase</fullName>
    </recommendedName>
</protein>
<dbReference type="PANTHER" id="PTHR46656">
    <property type="entry name" value="PUTATIVE-RELATED"/>
    <property type="match status" value="1"/>
</dbReference>
<accession>A0A1N6N5M8</accession>
<evidence type="ECO:0000313" key="2">
    <source>
        <dbReference type="Proteomes" id="UP000185841"/>
    </source>
</evidence>
<reference evidence="1 2" key="1">
    <citation type="submission" date="2017-01" db="EMBL/GenBank/DDBJ databases">
        <authorList>
            <person name="Mah S.A."/>
            <person name="Swanson W.J."/>
            <person name="Moy G.W."/>
            <person name="Vacquier V.D."/>
        </authorList>
    </citation>
    <scope>NUCLEOTIDE SEQUENCE [LARGE SCALE GENOMIC DNA]</scope>
    <source>
        <strain evidence="1 2">RU36E</strain>
    </source>
</reference>
<dbReference type="RefSeq" id="WP_076423396.1">
    <property type="nucleotide sequence ID" value="NZ_FTMP01000001.1"/>
</dbReference>
<dbReference type="EMBL" id="FTMP01000001">
    <property type="protein sequence ID" value="SIP87372.1"/>
    <property type="molecule type" value="Genomic_DNA"/>
</dbReference>
<gene>
    <name evidence="1" type="ORF">SAMN05878282_10147</name>
</gene>
<dbReference type="SUPFAM" id="SSF53756">
    <property type="entry name" value="UDP-Glycosyltransferase/glycogen phosphorylase"/>
    <property type="match status" value="1"/>
</dbReference>
<dbReference type="Gene3D" id="3.40.50.2000">
    <property type="entry name" value="Glycogen Phosphorylase B"/>
    <property type="match status" value="1"/>
</dbReference>
<dbReference type="AlphaFoldDB" id="A0A1N6N5M8"/>
<proteinExistence type="predicted"/>
<sequence>MIILVGPKDGQSAIQTSLGKPEQSFFFLLKRFMPTLERLGQVVSVASTEEVDEQYARYREMGRDVVFLSFSPPDQTPVGLKCPTICVFAWGFSSIPLATDRTWAPLPEDRQQDPRFNWGYVFSRLAGAIATSQEAAALVRANFDLPVAAIPAPVWGFFSNEQDDLPDTGRRRFSLSVDVLDSRRLKLDPENVIRQEESEAVRITRAMWRGWWHEVRLPRRGAAAKAAVVAAAVPPRRKASFINLDGVVYSSVLDPCDAGQKWVQMTTAFCRAFQDVEDATLVLNMTHHDIDHYRGTLVNQLSRLMPFRCRVVVLHGLLEDDQYRQLIRASNYYVNASSGEAACLPLMDFLCCGRPALAPMHTAMADYLRPDYCFAISTGLAPDCWPHDPSGRLLALSHRLNWQSMVEAFRNSYRQAGNRQEYLAASQAAKVFMQEFCAPEVVAAQLQEFLQLLARGNVEERPA</sequence>
<dbReference type="CDD" id="cd01635">
    <property type="entry name" value="Glycosyltransferase_GTB-type"/>
    <property type="match status" value="1"/>
</dbReference>